<keyword evidence="2" id="KW-0040">ANK repeat</keyword>
<reference evidence="4 5" key="1">
    <citation type="submission" date="2024-10" db="EMBL/GenBank/DDBJ databases">
        <title>Updated reference genomes for cyclostephanoid diatoms.</title>
        <authorList>
            <person name="Roberts W.R."/>
            <person name="Alverson A.J."/>
        </authorList>
    </citation>
    <scope>NUCLEOTIDE SEQUENCE [LARGE SCALE GENOMIC DNA]</scope>
    <source>
        <strain evidence="4 5">AJA276-08</strain>
    </source>
</reference>
<evidence type="ECO:0000256" key="2">
    <source>
        <dbReference type="ARBA" id="ARBA00023043"/>
    </source>
</evidence>
<evidence type="ECO:0000313" key="4">
    <source>
        <dbReference type="EMBL" id="KAL3794324.1"/>
    </source>
</evidence>
<feature type="region of interest" description="Disordered" evidence="3">
    <location>
        <begin position="433"/>
        <end position="468"/>
    </location>
</feature>
<feature type="region of interest" description="Disordered" evidence="3">
    <location>
        <begin position="222"/>
        <end position="261"/>
    </location>
</feature>
<feature type="compositionally biased region" description="Low complexity" evidence="3">
    <location>
        <begin position="163"/>
        <end position="178"/>
    </location>
</feature>
<evidence type="ECO:0000256" key="1">
    <source>
        <dbReference type="ARBA" id="ARBA00022737"/>
    </source>
</evidence>
<keyword evidence="5" id="KW-1185">Reference proteome</keyword>
<accession>A0ABD3Q391</accession>
<gene>
    <name evidence="4" type="ORF">ACHAW5_009884</name>
</gene>
<organism evidence="4 5">
    <name type="scientific">Stephanodiscus triporus</name>
    <dbReference type="NCBI Taxonomy" id="2934178"/>
    <lineage>
        <taxon>Eukaryota</taxon>
        <taxon>Sar</taxon>
        <taxon>Stramenopiles</taxon>
        <taxon>Ochrophyta</taxon>
        <taxon>Bacillariophyta</taxon>
        <taxon>Coscinodiscophyceae</taxon>
        <taxon>Thalassiosirophycidae</taxon>
        <taxon>Stephanodiscales</taxon>
        <taxon>Stephanodiscaceae</taxon>
        <taxon>Stephanodiscus</taxon>
    </lineage>
</organism>
<feature type="region of interest" description="Disordered" evidence="3">
    <location>
        <begin position="1"/>
        <end position="205"/>
    </location>
</feature>
<dbReference type="InterPro" id="IPR052420">
    <property type="entry name" value="Espin/Espin-like"/>
</dbReference>
<dbReference type="SUPFAM" id="SSF48403">
    <property type="entry name" value="Ankyrin repeat"/>
    <property type="match status" value="1"/>
</dbReference>
<dbReference type="EMBL" id="JALLAZ020000477">
    <property type="protein sequence ID" value="KAL3794324.1"/>
    <property type="molecule type" value="Genomic_DNA"/>
</dbReference>
<sequence>MMISLTRPIRSTSEKIDEGSSADGNPHLQQPTKPSFSDWPTHHHPHAADVMRNSRRRRRGTPEATAVTESTSSSFNEPHVPTTPRPRVGRFRLTGGLGGVLRRRGGGVRPGRPGPSESEVRRKARKHAERGDWAALRKLVNGHKFSRVPEVEPRRPGPGHGGDQQQQQQPSSVAPVQPQHEKTARRPSYGSYGSRGEGRRSFTRDTNSAAAAAIIKAADMLEESEVDGEGGGTSSSRPGSSSSSSSSSRNPRNPLAEDRPDYGENVLHDVCRFHPPLDVVETLLVALRRRQECTIGTDEAGRTPLHVAAECGAGADVIRALVCADPTPASMGDVHRRSPLHLAMRYCIFHYQPTPHHHHADKMLPPNEVIEETFQVVKVLKEAMLDYPGKIDFKDEDASGYSPLDYAIDGDISREELIQALVRRRDPKLMRSSFSSSNLAAMPQKSIPPKRMPFSRRKSSISSKSTETGGDLDIEILRRLERDEIEARRHRIHRMKARSRKDRMSCSLFDAFGIQEEPTSPSPVAAAAVAPVAATAHKLESQTRVENELPSKAPAKAPAKAPVITPDEAPVEAPVEAHAKAPARASAVEIYNRHLEDYLNDHCEDEFEEFLEQGDDEGFDIFKDPELVEPHLRPARRTPPPRDEELDDSLPFISEITFTLGDDDCVSVGSDISGLL</sequence>
<protein>
    <submittedName>
        <fullName evidence="4">Uncharacterized protein</fullName>
    </submittedName>
</protein>
<comment type="caution">
    <text evidence="4">The sequence shown here is derived from an EMBL/GenBank/DDBJ whole genome shotgun (WGS) entry which is preliminary data.</text>
</comment>
<dbReference type="Pfam" id="PF00023">
    <property type="entry name" value="Ank"/>
    <property type="match status" value="1"/>
</dbReference>
<dbReference type="AlphaFoldDB" id="A0ABD3Q391"/>
<keyword evidence="1" id="KW-0677">Repeat</keyword>
<dbReference type="Proteomes" id="UP001530315">
    <property type="component" value="Unassembled WGS sequence"/>
</dbReference>
<proteinExistence type="predicted"/>
<dbReference type="InterPro" id="IPR002110">
    <property type="entry name" value="Ankyrin_rpt"/>
</dbReference>
<dbReference type="Gene3D" id="1.25.40.20">
    <property type="entry name" value="Ankyrin repeat-containing domain"/>
    <property type="match status" value="1"/>
</dbReference>
<evidence type="ECO:0000313" key="5">
    <source>
        <dbReference type="Proteomes" id="UP001530315"/>
    </source>
</evidence>
<evidence type="ECO:0000256" key="3">
    <source>
        <dbReference type="SAM" id="MobiDB-lite"/>
    </source>
</evidence>
<dbReference type="PANTHER" id="PTHR24153:SF8">
    <property type="entry name" value="FORKED, ISOFORM F"/>
    <property type="match status" value="1"/>
</dbReference>
<name>A0ABD3Q391_9STRA</name>
<feature type="compositionally biased region" description="Low complexity" evidence="3">
    <location>
        <begin position="62"/>
        <end position="74"/>
    </location>
</feature>
<dbReference type="InterPro" id="IPR036770">
    <property type="entry name" value="Ankyrin_rpt-contain_sf"/>
</dbReference>
<dbReference type="PANTHER" id="PTHR24153">
    <property type="entry name" value="ESPIN"/>
    <property type="match status" value="1"/>
</dbReference>
<feature type="compositionally biased region" description="Low complexity" evidence="3">
    <location>
        <begin position="234"/>
        <end position="248"/>
    </location>
</feature>